<feature type="region of interest" description="Disordered" evidence="1">
    <location>
        <begin position="389"/>
        <end position="423"/>
    </location>
</feature>
<feature type="region of interest" description="Disordered" evidence="1">
    <location>
        <begin position="1039"/>
        <end position="1068"/>
    </location>
</feature>
<dbReference type="Gene3D" id="2.30.29.30">
    <property type="entry name" value="Pleckstrin-homology domain (PH domain)/Phosphotyrosine-binding domain (PTB)"/>
    <property type="match status" value="1"/>
</dbReference>
<feature type="compositionally biased region" description="Polar residues" evidence="1">
    <location>
        <begin position="389"/>
        <end position="398"/>
    </location>
</feature>
<feature type="compositionally biased region" description="Gly residues" evidence="1">
    <location>
        <begin position="786"/>
        <end position="795"/>
    </location>
</feature>
<evidence type="ECO:0000313" key="3">
    <source>
        <dbReference type="EMBL" id="KPI88403.1"/>
    </source>
</evidence>
<reference evidence="3 4" key="1">
    <citation type="journal article" date="2015" name="PLoS Pathog.">
        <title>Leptomonas seymouri: Adaptations to the Dixenous Life Cycle Analyzed by Genome Sequencing, Transcriptome Profiling and Co-infection with Leishmania donovani.</title>
        <authorList>
            <person name="Kraeva N."/>
            <person name="Butenko A."/>
            <person name="Hlavacova J."/>
            <person name="Kostygov A."/>
            <person name="Myskova J."/>
            <person name="Grybchuk D."/>
            <person name="Lestinova T."/>
            <person name="Votypka J."/>
            <person name="Volf P."/>
            <person name="Opperdoes F."/>
            <person name="Flegontov P."/>
            <person name="Lukes J."/>
            <person name="Yurchenko V."/>
        </authorList>
    </citation>
    <scope>NUCLEOTIDE SEQUENCE [LARGE SCALE GENOMIC DNA]</scope>
    <source>
        <strain evidence="3 4">ATCC 30220</strain>
    </source>
</reference>
<feature type="compositionally biased region" description="Low complexity" evidence="1">
    <location>
        <begin position="56"/>
        <end position="72"/>
    </location>
</feature>
<dbReference type="EMBL" id="LJSK01000051">
    <property type="protein sequence ID" value="KPI88403.1"/>
    <property type="molecule type" value="Genomic_DNA"/>
</dbReference>
<evidence type="ECO:0000259" key="2">
    <source>
        <dbReference type="PROSITE" id="PS50003"/>
    </source>
</evidence>
<feature type="compositionally biased region" description="Low complexity" evidence="1">
    <location>
        <begin position="796"/>
        <end position="822"/>
    </location>
</feature>
<dbReference type="InterPro" id="IPR001849">
    <property type="entry name" value="PH_domain"/>
</dbReference>
<dbReference type="OMA" id="EHMMYTV"/>
<feature type="compositionally biased region" description="Basic and acidic residues" evidence="1">
    <location>
        <begin position="1295"/>
        <end position="1304"/>
    </location>
</feature>
<dbReference type="SUPFAM" id="SSF50729">
    <property type="entry name" value="PH domain-like"/>
    <property type="match status" value="1"/>
</dbReference>
<dbReference type="OrthoDB" id="660555at2759"/>
<dbReference type="Pfam" id="PF00169">
    <property type="entry name" value="PH"/>
    <property type="match status" value="1"/>
</dbReference>
<organism evidence="3 4">
    <name type="scientific">Leptomonas seymouri</name>
    <dbReference type="NCBI Taxonomy" id="5684"/>
    <lineage>
        <taxon>Eukaryota</taxon>
        <taxon>Discoba</taxon>
        <taxon>Euglenozoa</taxon>
        <taxon>Kinetoplastea</taxon>
        <taxon>Metakinetoplastina</taxon>
        <taxon>Trypanosomatida</taxon>
        <taxon>Trypanosomatidae</taxon>
        <taxon>Leishmaniinae</taxon>
        <taxon>Leptomonas</taxon>
    </lineage>
</organism>
<comment type="caution">
    <text evidence="3">The sequence shown here is derived from an EMBL/GenBank/DDBJ whole genome shotgun (WGS) entry which is preliminary data.</text>
</comment>
<dbReference type="VEuPathDB" id="TriTrypDB:Lsey_0051_0010"/>
<keyword evidence="4" id="KW-1185">Reference proteome</keyword>
<gene>
    <name evidence="3" type="ORF">ABL78_2468</name>
</gene>
<dbReference type="SMART" id="SM00233">
    <property type="entry name" value="PH"/>
    <property type="match status" value="1"/>
</dbReference>
<feature type="region of interest" description="Disordered" evidence="1">
    <location>
        <begin position="994"/>
        <end position="1022"/>
    </location>
</feature>
<evidence type="ECO:0000256" key="1">
    <source>
        <dbReference type="SAM" id="MobiDB-lite"/>
    </source>
</evidence>
<name>A0A0N1I0S8_LEPSE</name>
<feature type="compositionally biased region" description="Polar residues" evidence="1">
    <location>
        <begin position="73"/>
        <end position="89"/>
    </location>
</feature>
<feature type="compositionally biased region" description="Polar residues" evidence="1">
    <location>
        <begin position="867"/>
        <end position="889"/>
    </location>
</feature>
<dbReference type="InterPro" id="IPR011993">
    <property type="entry name" value="PH-like_dom_sf"/>
</dbReference>
<feature type="region of interest" description="Disordered" evidence="1">
    <location>
        <begin position="1250"/>
        <end position="1304"/>
    </location>
</feature>
<feature type="compositionally biased region" description="Low complexity" evidence="1">
    <location>
        <begin position="403"/>
        <end position="423"/>
    </location>
</feature>
<accession>A0A0N1I0S8</accession>
<protein>
    <recommendedName>
        <fullName evidence="2">PH domain-containing protein</fullName>
    </recommendedName>
</protein>
<feature type="compositionally biased region" description="Low complexity" evidence="1">
    <location>
        <begin position="1039"/>
        <end position="1056"/>
    </location>
</feature>
<dbReference type="Proteomes" id="UP000038009">
    <property type="component" value="Unassembled WGS sequence"/>
</dbReference>
<feature type="compositionally biased region" description="Polar residues" evidence="1">
    <location>
        <begin position="1254"/>
        <end position="1263"/>
    </location>
</feature>
<evidence type="ECO:0000313" key="4">
    <source>
        <dbReference type="Proteomes" id="UP000038009"/>
    </source>
</evidence>
<feature type="region of interest" description="Disordered" evidence="1">
    <location>
        <begin position="854"/>
        <end position="891"/>
    </location>
</feature>
<feature type="domain" description="PH" evidence="2">
    <location>
        <begin position="594"/>
        <end position="693"/>
    </location>
</feature>
<proteinExistence type="predicted"/>
<feature type="region of interest" description="Disordered" evidence="1">
    <location>
        <begin position="188"/>
        <end position="230"/>
    </location>
</feature>
<sequence length="1304" mass="138488">MSGFNMSASDAAVVCLRVMRRLLQDEEVTLAQLNYLIENIHDPLAQACLPASQRPVVPVSSSLSPPSSNRSSCTTRQHGVNASAHTPSQAKEIHNISHLRRSPRPAVVSAQGGAKPSRTAPPAASKHKSSPVTHKAPSKLPAPPMPLTFSQHWDLFANLPTLYTVQRALIKQLEGILQRLTLMVDDLQPPRETSDGASPLPDDADFNHHGNPTTLASPETHAAPAPTYSCGSTRRHVSTLRFPNSGSIPGNRSVYSEIGVMLNEFFGSELMKHYMAEHMMYTVKYTQRAAPQLLRLARIWRWAAGATSGSSSGVSAAALASLPGADRTTLLQYSRFLDFLWQLLGREGTPQDSRVPVLPSLEFTLAAEQALAQAETANATSIVDAVATASGNTSNNGQRRARTTTTTAGTAAGTSSSGASRSALPPIPARWGGFRTMLALLATPLNGLRRYFHVARCLVESGALQPKERERLQEAFIDVAALRMSEETNLVVEELWAHDAASITALMDMPGSRSAGDKTGLPVNSRRVGTGGVGAAGVGVVGQRNVHKATNSSVAGTGGAEAAIAAASASGSPAPASAGVSTYSMPSDDCSNRVLIHYGRLSKRFGRGRHERLIFLFNDWMCYVEECSNGRFRVRGTIPLPELRVVEVRDTEANDATHGFELLSPNLPKRLIFFAASLEQRGRWVEAIRRTVQRYCSQQHPLHEGAPAAGSRAVTNFSVIAPAVTMGETGLPNAMRATAPVLSVQSRLSRQRRYDGVWQNYLDGQRRITEAFTHPSAMVPAALSGSLGGTGGGGSASLPSASHSPLPLSLSSDPSRDSSFAGQRSLSAHRQLEYDVTPWSQQASVHRRIRTQDWLAAHQQQQQQQQAVAPSSHTASTTQSAGTRLNMSLSARPEEIEKTIALPVDGCNMGGVPTLENVASLSGLAEEGHAAAQPPIPLLPSPSERSPRKLLDRSYSNSLHPAALEASGSASARICGSTGLNTPLRRPVSERFEAVKSMGSSGPRNSSAHHHRSNSLLNTSSPPSIQLAGAMFSDAGLTQAAAAPPPTSGAALSSPGEAEQRSADAAVEESSSVMAVEYGAAEQVVLDDSVTEFSAPIEGEEEEEDHLESESTSDVPCIEADRKKESQHSVHIAGPHRLYNNALNAATAPRGEEEGSSRTEACSGDSSRILIEEASANQNAATPSEPYDEDLNHDDGSVFSRELHLHGEAAAASRQAIHTRAAGPALCSASLKDSELATTQVSGCKSPCVKVGPSVSSAKSPNTAIPLDKSTEDDVAQKSLHIDPMADVGSAQRRKCSDQESEHT</sequence>
<feature type="region of interest" description="Disordered" evidence="1">
    <location>
        <begin position="783"/>
        <end position="824"/>
    </location>
</feature>
<feature type="region of interest" description="Disordered" evidence="1">
    <location>
        <begin position="56"/>
        <end position="143"/>
    </location>
</feature>
<dbReference type="PROSITE" id="PS50003">
    <property type="entry name" value="PH_DOMAIN"/>
    <property type="match status" value="1"/>
</dbReference>